<dbReference type="HOGENOM" id="CLU_000680_19_0_1"/>
<dbReference type="EMBL" id="GL348717">
    <property type="protein sequence ID" value="EFH53726.1"/>
    <property type="molecule type" value="Genomic_DNA"/>
</dbReference>
<evidence type="ECO:0000313" key="2">
    <source>
        <dbReference type="Proteomes" id="UP000008694"/>
    </source>
</evidence>
<organism evidence="2">
    <name type="scientific">Arabidopsis lyrata subsp. lyrata</name>
    <name type="common">Lyre-leaved rock-cress</name>
    <dbReference type="NCBI Taxonomy" id="81972"/>
    <lineage>
        <taxon>Eukaryota</taxon>
        <taxon>Viridiplantae</taxon>
        <taxon>Streptophyta</taxon>
        <taxon>Embryophyta</taxon>
        <taxon>Tracheophyta</taxon>
        <taxon>Spermatophyta</taxon>
        <taxon>Magnoliopsida</taxon>
        <taxon>eudicotyledons</taxon>
        <taxon>Gunneridae</taxon>
        <taxon>Pentapetalae</taxon>
        <taxon>rosids</taxon>
        <taxon>malvids</taxon>
        <taxon>Brassicales</taxon>
        <taxon>Brassicaceae</taxon>
        <taxon>Camelineae</taxon>
        <taxon>Arabidopsis</taxon>
    </lineage>
</organism>
<name>D7LMX9_ARALL</name>
<protein>
    <submittedName>
        <fullName evidence="1">Predicted protein</fullName>
    </submittedName>
</protein>
<dbReference type="STRING" id="81972.D7LMX9"/>
<accession>D7LMX9</accession>
<dbReference type="AlphaFoldDB" id="D7LMX9"/>
<dbReference type="eggNOG" id="KOG1075">
    <property type="taxonomic scope" value="Eukaryota"/>
</dbReference>
<dbReference type="Proteomes" id="UP000008694">
    <property type="component" value="Unassembled WGS sequence"/>
</dbReference>
<dbReference type="Gramene" id="Al_scaffold_0005_1405">
    <property type="protein sequence ID" value="Al_scaffold_0005_1405"/>
    <property type="gene ID" value="Al_scaffold_0005_1405"/>
</dbReference>
<keyword evidence="2" id="KW-1185">Reference proteome</keyword>
<proteinExistence type="predicted"/>
<reference evidence="2" key="1">
    <citation type="journal article" date="2011" name="Nat. Genet.">
        <title>The Arabidopsis lyrata genome sequence and the basis of rapid genome size change.</title>
        <authorList>
            <person name="Hu T.T."/>
            <person name="Pattyn P."/>
            <person name="Bakker E.G."/>
            <person name="Cao J."/>
            <person name="Cheng J.-F."/>
            <person name="Clark R.M."/>
            <person name="Fahlgren N."/>
            <person name="Fawcett J.A."/>
            <person name="Grimwood J."/>
            <person name="Gundlach H."/>
            <person name="Haberer G."/>
            <person name="Hollister J.D."/>
            <person name="Ossowski S."/>
            <person name="Ottilar R.P."/>
            <person name="Salamov A.A."/>
            <person name="Schneeberger K."/>
            <person name="Spannagl M."/>
            <person name="Wang X."/>
            <person name="Yang L."/>
            <person name="Nasrallah M.E."/>
            <person name="Bergelson J."/>
            <person name="Carrington J.C."/>
            <person name="Gaut B.S."/>
            <person name="Schmutz J."/>
            <person name="Mayer K.F.X."/>
            <person name="Van de Peer Y."/>
            <person name="Grigoriev I.V."/>
            <person name="Nordborg M."/>
            <person name="Weigel D."/>
            <person name="Guo Y.-L."/>
        </authorList>
    </citation>
    <scope>NUCLEOTIDE SEQUENCE [LARGE SCALE GENOMIC DNA]</scope>
    <source>
        <strain evidence="2">cv. MN47</strain>
    </source>
</reference>
<sequence length="186" mass="22048">MTLHKCMVLNVEQLRAQPIPHSSRGPDEFLWRCGDDDFRPEFSTTHTWNQIRTHHPVISWSSIIWFGQSIPRCGFIAWLAMRTGNLLRQPQDPDWSATVMVLISGSGSYLDDILLKLCFQITIYTIWHERNNRIHNGYHSTMTQVLRRIEKTVRNRITSLDYTKKPRLRRLMQRWFEAGPMLLRKN</sequence>
<evidence type="ECO:0000313" key="1">
    <source>
        <dbReference type="EMBL" id="EFH53726.1"/>
    </source>
</evidence>
<gene>
    <name evidence="1" type="ORF">ARALYDRAFT_665370</name>
</gene>